<sequence>MNTTVLRPVHHRDIPQLTTLESQVYGKDAWSESSWWGELAARPQRAYAIATPKDDPDLICGYAGLDLGRDNADIMTITTSPHARGTGIATQLMSWMVHTATATTATHMILEVRSDNDVAIGLYTRWDFTTISTRPNYYKGADALIMRRSLSTSPERAGQKETA</sequence>
<dbReference type="AlphaFoldDB" id="A0A239VSQ1"/>
<dbReference type="Proteomes" id="UP000242637">
    <property type="component" value="Chromosome 1"/>
</dbReference>
<dbReference type="CDD" id="cd04301">
    <property type="entry name" value="NAT_SF"/>
    <property type="match status" value="1"/>
</dbReference>
<dbReference type="SUPFAM" id="SSF55729">
    <property type="entry name" value="Acyl-CoA N-acyltransferases (Nat)"/>
    <property type="match status" value="1"/>
</dbReference>
<dbReference type="EMBL" id="LT906453">
    <property type="protein sequence ID" value="SNV24876.1"/>
    <property type="molecule type" value="Genomic_DNA"/>
</dbReference>
<gene>
    <name evidence="4" type="ORF">SAMEA4475696_02139</name>
</gene>
<keyword evidence="1 4" id="KW-0808">Transferase</keyword>
<dbReference type="PANTHER" id="PTHR43420:SF12">
    <property type="entry name" value="N-ACETYLTRANSFERASE DOMAIN-CONTAINING PROTEIN"/>
    <property type="match status" value="1"/>
</dbReference>
<name>A0A239VSQ1_9MICO</name>
<dbReference type="InterPro" id="IPR016181">
    <property type="entry name" value="Acyl_CoA_acyltransferase"/>
</dbReference>
<evidence type="ECO:0000313" key="4">
    <source>
        <dbReference type="EMBL" id="SNV24876.1"/>
    </source>
</evidence>
<dbReference type="Gene3D" id="3.40.630.30">
    <property type="match status" value="1"/>
</dbReference>
<evidence type="ECO:0000259" key="3">
    <source>
        <dbReference type="PROSITE" id="PS51186"/>
    </source>
</evidence>
<dbReference type="STRING" id="1121387.GCA_000429885_00507"/>
<accession>A0A239VSQ1</accession>
<evidence type="ECO:0000256" key="2">
    <source>
        <dbReference type="ARBA" id="ARBA00023315"/>
    </source>
</evidence>
<dbReference type="PROSITE" id="PS51186">
    <property type="entry name" value="GNAT"/>
    <property type="match status" value="1"/>
</dbReference>
<protein>
    <submittedName>
        <fullName evidence="4">Ribosomal-protein-alanine N-acetyltransferase</fullName>
    </submittedName>
</protein>
<evidence type="ECO:0000313" key="5">
    <source>
        <dbReference type="Proteomes" id="UP000242637"/>
    </source>
</evidence>
<feature type="domain" description="N-acetyltransferase" evidence="3">
    <location>
        <begin position="4"/>
        <end position="151"/>
    </location>
</feature>
<dbReference type="RefSeq" id="WP_034400423.1">
    <property type="nucleotide sequence ID" value="NZ_JAAFNI010000001.1"/>
</dbReference>
<reference evidence="4 5" key="1">
    <citation type="submission" date="2017-06" db="EMBL/GenBank/DDBJ databases">
        <authorList>
            <consortium name="Pathogen Informatics"/>
        </authorList>
    </citation>
    <scope>NUCLEOTIDE SEQUENCE [LARGE SCALE GENOMIC DNA]</scope>
    <source>
        <strain evidence="4 5">NCTC13039</strain>
    </source>
</reference>
<keyword evidence="2" id="KW-0012">Acyltransferase</keyword>
<dbReference type="OrthoDB" id="529907at2"/>
<dbReference type="InterPro" id="IPR050680">
    <property type="entry name" value="YpeA/RimI_acetyltransf"/>
</dbReference>
<dbReference type="Pfam" id="PF00583">
    <property type="entry name" value="Acetyltransf_1"/>
    <property type="match status" value="1"/>
</dbReference>
<dbReference type="PANTHER" id="PTHR43420">
    <property type="entry name" value="ACETYLTRANSFERASE"/>
    <property type="match status" value="1"/>
</dbReference>
<dbReference type="InterPro" id="IPR000182">
    <property type="entry name" value="GNAT_dom"/>
</dbReference>
<organism evidence="4 5">
    <name type="scientific">Dermatophilus congolensis</name>
    <dbReference type="NCBI Taxonomy" id="1863"/>
    <lineage>
        <taxon>Bacteria</taxon>
        <taxon>Bacillati</taxon>
        <taxon>Actinomycetota</taxon>
        <taxon>Actinomycetes</taxon>
        <taxon>Micrococcales</taxon>
        <taxon>Dermatophilaceae</taxon>
        <taxon>Dermatophilus</taxon>
    </lineage>
</organism>
<evidence type="ECO:0000256" key="1">
    <source>
        <dbReference type="ARBA" id="ARBA00022679"/>
    </source>
</evidence>
<dbReference type="KEGG" id="dco:SAMEA4475696_2139"/>
<dbReference type="GeneID" id="63460317"/>
<keyword evidence="5" id="KW-1185">Reference proteome</keyword>
<dbReference type="GO" id="GO:0016747">
    <property type="term" value="F:acyltransferase activity, transferring groups other than amino-acyl groups"/>
    <property type="evidence" value="ECO:0007669"/>
    <property type="project" value="InterPro"/>
</dbReference>
<proteinExistence type="predicted"/>